<feature type="signal peptide" evidence="6">
    <location>
        <begin position="1"/>
        <end position="21"/>
    </location>
</feature>
<proteinExistence type="inferred from homology"/>
<accession>A0A1G7FX15</accession>
<evidence type="ECO:0000256" key="2">
    <source>
        <dbReference type="ARBA" id="ARBA00006275"/>
    </source>
</evidence>
<sequence length="515" mass="55867">MKKHLKYLAICAVGISVVVTACKKSFLTVTPKGTSLESNYYKDQAEAFNGLVAVYDVVGYQSGGLLTKADVMDSGSDDHVAGGGGSNDVSDLQVFNNYTLNATQGPSTAMWQGSYQGIFRANVIMAKLPEVPMDAGLKARYSDEALALRAYFYFDLVRMFKNIPLILKEVPSDAINDVLQVPPAEVYTQIENDLKAVIAAKNIPNTVNVATDGGRFTMGTVHALLGKIYLFDKKYTEAAAQFAEVNGTPGQANSTYGYKLLTSFADLWKVQNKFNSESILEIGHSSKSAGTWDCAACTEGNLLNIMVGPRGYVTKTADAPDYISGYSFIPFTKNFFDFIHNDPRNFATVANLDSLKAAGIADYVAGYDNTGFFINKFAGHAKDKTTGGGEPVLNYPQNMYEIRLADTYLMEAEALISGGGDLTRAAALMTAVHTRAYNDGKTHPLAATMANIKTERRAELAAEGHRWFDLVRWGDAAAVLGYKGFKAGRNEILPIPLNDLNATKLKQSKEYGGTL</sequence>
<dbReference type="Proteomes" id="UP000199072">
    <property type="component" value="Unassembled WGS sequence"/>
</dbReference>
<comment type="subcellular location">
    <subcellularLocation>
        <location evidence="1">Cell outer membrane</location>
    </subcellularLocation>
</comment>
<dbReference type="InterPro" id="IPR033985">
    <property type="entry name" value="SusD-like_N"/>
</dbReference>
<dbReference type="RefSeq" id="WP_091151704.1">
    <property type="nucleotide sequence ID" value="NZ_FNAI01000009.1"/>
</dbReference>
<dbReference type="Pfam" id="PF07980">
    <property type="entry name" value="SusD_RagB"/>
    <property type="match status" value="1"/>
</dbReference>
<dbReference type="OrthoDB" id="618454at2"/>
<dbReference type="STRING" id="1391627.SAMN05216464_109256"/>
<gene>
    <name evidence="9" type="ORF">SAMN05216464_109256</name>
</gene>
<evidence type="ECO:0000259" key="8">
    <source>
        <dbReference type="Pfam" id="PF14322"/>
    </source>
</evidence>
<dbReference type="GO" id="GO:0009279">
    <property type="term" value="C:cell outer membrane"/>
    <property type="evidence" value="ECO:0007669"/>
    <property type="project" value="UniProtKB-SubCell"/>
</dbReference>
<feature type="domain" description="SusD-like N-terminal" evidence="8">
    <location>
        <begin position="91"/>
        <end position="230"/>
    </location>
</feature>
<name>A0A1G7FX15_9SPHI</name>
<evidence type="ECO:0000313" key="10">
    <source>
        <dbReference type="Proteomes" id="UP000199072"/>
    </source>
</evidence>
<evidence type="ECO:0000256" key="6">
    <source>
        <dbReference type="SAM" id="SignalP"/>
    </source>
</evidence>
<reference evidence="9 10" key="1">
    <citation type="submission" date="2016-10" db="EMBL/GenBank/DDBJ databases">
        <authorList>
            <person name="de Groot N.N."/>
        </authorList>
    </citation>
    <scope>NUCLEOTIDE SEQUENCE [LARGE SCALE GENOMIC DNA]</scope>
    <source>
        <strain evidence="9 10">47C3B</strain>
    </source>
</reference>
<dbReference type="PROSITE" id="PS51257">
    <property type="entry name" value="PROKAR_LIPOPROTEIN"/>
    <property type="match status" value="1"/>
</dbReference>
<keyword evidence="4" id="KW-0472">Membrane</keyword>
<feature type="domain" description="RagB/SusD" evidence="7">
    <location>
        <begin position="366"/>
        <end position="481"/>
    </location>
</feature>
<evidence type="ECO:0000313" key="9">
    <source>
        <dbReference type="EMBL" id="SDE80454.1"/>
    </source>
</evidence>
<dbReference type="SUPFAM" id="SSF48452">
    <property type="entry name" value="TPR-like"/>
    <property type="match status" value="1"/>
</dbReference>
<comment type="similarity">
    <text evidence="2">Belongs to the SusD family.</text>
</comment>
<evidence type="ECO:0000259" key="7">
    <source>
        <dbReference type="Pfam" id="PF07980"/>
    </source>
</evidence>
<keyword evidence="10" id="KW-1185">Reference proteome</keyword>
<dbReference type="InterPro" id="IPR011990">
    <property type="entry name" value="TPR-like_helical_dom_sf"/>
</dbReference>
<dbReference type="Pfam" id="PF14322">
    <property type="entry name" value="SusD-like_3"/>
    <property type="match status" value="1"/>
</dbReference>
<organism evidence="9 10">
    <name type="scientific">Mucilaginibacter pineti</name>
    <dbReference type="NCBI Taxonomy" id="1391627"/>
    <lineage>
        <taxon>Bacteria</taxon>
        <taxon>Pseudomonadati</taxon>
        <taxon>Bacteroidota</taxon>
        <taxon>Sphingobacteriia</taxon>
        <taxon>Sphingobacteriales</taxon>
        <taxon>Sphingobacteriaceae</taxon>
        <taxon>Mucilaginibacter</taxon>
    </lineage>
</organism>
<feature type="chain" id="PRO_5011781118" evidence="6">
    <location>
        <begin position="22"/>
        <end position="515"/>
    </location>
</feature>
<keyword evidence="5" id="KW-0998">Cell outer membrane</keyword>
<evidence type="ECO:0000256" key="4">
    <source>
        <dbReference type="ARBA" id="ARBA00023136"/>
    </source>
</evidence>
<keyword evidence="3 6" id="KW-0732">Signal</keyword>
<dbReference type="EMBL" id="FNAI01000009">
    <property type="protein sequence ID" value="SDE80454.1"/>
    <property type="molecule type" value="Genomic_DNA"/>
</dbReference>
<dbReference type="InterPro" id="IPR012944">
    <property type="entry name" value="SusD_RagB_dom"/>
</dbReference>
<evidence type="ECO:0000256" key="5">
    <source>
        <dbReference type="ARBA" id="ARBA00023237"/>
    </source>
</evidence>
<protein>
    <submittedName>
        <fullName evidence="9">Starch-binding associating with outer membrane</fullName>
    </submittedName>
</protein>
<evidence type="ECO:0000256" key="1">
    <source>
        <dbReference type="ARBA" id="ARBA00004442"/>
    </source>
</evidence>
<dbReference type="Gene3D" id="1.25.40.390">
    <property type="match status" value="1"/>
</dbReference>
<evidence type="ECO:0000256" key="3">
    <source>
        <dbReference type="ARBA" id="ARBA00022729"/>
    </source>
</evidence>
<dbReference type="AlphaFoldDB" id="A0A1G7FX15"/>